<feature type="transmembrane region" description="Helical" evidence="2">
    <location>
        <begin position="6"/>
        <end position="29"/>
    </location>
</feature>
<gene>
    <name evidence="3" type="ORF">CVLEPA_LOCUS26464</name>
</gene>
<keyword evidence="2" id="KW-0472">Membrane</keyword>
<dbReference type="Proteomes" id="UP001642483">
    <property type="component" value="Unassembled WGS sequence"/>
</dbReference>
<evidence type="ECO:0000256" key="2">
    <source>
        <dbReference type="SAM" id="Phobius"/>
    </source>
</evidence>
<proteinExistence type="predicted"/>
<comment type="caution">
    <text evidence="3">The sequence shown here is derived from an EMBL/GenBank/DDBJ whole genome shotgun (WGS) entry which is preliminary data.</text>
</comment>
<name>A0ABP0GN36_CLALP</name>
<keyword evidence="2" id="KW-1133">Transmembrane helix</keyword>
<keyword evidence="4" id="KW-1185">Reference proteome</keyword>
<accession>A0ABP0GN36</accession>
<evidence type="ECO:0000256" key="1">
    <source>
        <dbReference type="SAM" id="MobiDB-lite"/>
    </source>
</evidence>
<feature type="region of interest" description="Disordered" evidence="1">
    <location>
        <begin position="366"/>
        <end position="392"/>
    </location>
</feature>
<evidence type="ECO:0000313" key="4">
    <source>
        <dbReference type="Proteomes" id="UP001642483"/>
    </source>
</evidence>
<feature type="compositionally biased region" description="Polar residues" evidence="1">
    <location>
        <begin position="378"/>
        <end position="387"/>
    </location>
</feature>
<feature type="region of interest" description="Disordered" evidence="1">
    <location>
        <begin position="133"/>
        <end position="153"/>
    </location>
</feature>
<evidence type="ECO:0000313" key="3">
    <source>
        <dbReference type="EMBL" id="CAK8693142.1"/>
    </source>
</evidence>
<protein>
    <submittedName>
        <fullName evidence="3">Uncharacterized protein</fullName>
    </submittedName>
</protein>
<organism evidence="3 4">
    <name type="scientific">Clavelina lepadiformis</name>
    <name type="common">Light-bulb sea squirt</name>
    <name type="synonym">Ascidia lepadiformis</name>
    <dbReference type="NCBI Taxonomy" id="159417"/>
    <lineage>
        <taxon>Eukaryota</taxon>
        <taxon>Metazoa</taxon>
        <taxon>Chordata</taxon>
        <taxon>Tunicata</taxon>
        <taxon>Ascidiacea</taxon>
        <taxon>Aplousobranchia</taxon>
        <taxon>Clavelinidae</taxon>
        <taxon>Clavelina</taxon>
    </lineage>
</organism>
<dbReference type="EMBL" id="CAWYQH010000130">
    <property type="protein sequence ID" value="CAK8693142.1"/>
    <property type="molecule type" value="Genomic_DNA"/>
</dbReference>
<sequence length="426" mass="46471">MDSVGTIVGFSVGVVVVNVAVVIVIVVCCRRRRRRRRSGAEKKTKTLSEDYVNPRYLNTDFPKTNSDEVYAEIPAAQLQQNMDPKILYEMTTDAGYLDLNDVKMAKNPGRQAPNAPAPSPIEVNETEDGYLDPVQLSREKPPPLPGKHPSFVNKAPRVPTISAVVVNETEDGYLDPAELSPVVSSMTSNRSSLAKPKSNVPETWQINMQETEDGYLEPGLMSTEKTEQTPINENFLPKGENYNQLEKEISSLDKAATADDENLSTPVFQGNIDQPHCRENIKETLINNKAPNAPAPSPIEVNETEDGYLDPVQLSREKPPPLPGKHPSFVNKAPRVPTISAVVVNETEDGYLDPAELSPVISSMTSNRSSLAKPGSNVPETSPINMQETEDEYLEPGLMSTAATADDENLSTPVFQVGSSEATISA</sequence>
<keyword evidence="2" id="KW-0812">Transmembrane</keyword>
<reference evidence="3 4" key="1">
    <citation type="submission" date="2024-02" db="EMBL/GenBank/DDBJ databases">
        <authorList>
            <person name="Daric V."/>
            <person name="Darras S."/>
        </authorList>
    </citation>
    <scope>NUCLEOTIDE SEQUENCE [LARGE SCALE GENOMIC DNA]</scope>
</reference>